<dbReference type="EMBL" id="JAAAID010000551">
    <property type="protein sequence ID" value="KAG0016228.1"/>
    <property type="molecule type" value="Genomic_DNA"/>
</dbReference>
<feature type="compositionally biased region" description="Acidic residues" evidence="1">
    <location>
        <begin position="124"/>
        <end position="148"/>
    </location>
</feature>
<evidence type="ECO:0000256" key="1">
    <source>
        <dbReference type="SAM" id="MobiDB-lite"/>
    </source>
</evidence>
<feature type="compositionally biased region" description="Acidic residues" evidence="1">
    <location>
        <begin position="155"/>
        <end position="209"/>
    </location>
</feature>
<sequence length="280" mass="32593">MTSTKFLTIAFTLALVATVSAFPAAADRSDVFTQETRADDLYESPPFWQEETYNDEDLPINYRRGGARGGWDRTRRRSISKRFVVFDKDGLSLNGEFDVVNIKPEASAVVKKRVIVKRAFEYEQEEQEEQGLMDYEDEGEEEDEEDDYGVVAISEIEEGFGNDYDVNPEEEEDEEEEEEEEEGEEEEDDDDSDDDDEEASDLEYSDDDNVVYISEDSLEGNPEYQDWIRGLRFEGQEQEEEEEDVEQEHEQEPEWQEQEWDPSNNEESSEENIFAASWSN</sequence>
<feature type="chain" id="PRO_5040146412" evidence="2">
    <location>
        <begin position="22"/>
        <end position="280"/>
    </location>
</feature>
<comment type="caution">
    <text evidence="3">The sequence shown here is derived from an EMBL/GenBank/DDBJ whole genome shotgun (WGS) entry which is preliminary data.</text>
</comment>
<feature type="signal peptide" evidence="2">
    <location>
        <begin position="1"/>
        <end position="21"/>
    </location>
</feature>
<dbReference type="Proteomes" id="UP000703661">
    <property type="component" value="Unassembled WGS sequence"/>
</dbReference>
<proteinExistence type="predicted"/>
<dbReference type="AlphaFoldDB" id="A0A9P6T158"/>
<dbReference type="OrthoDB" id="2440158at2759"/>
<name>A0A9P6T158_9FUNG</name>
<keyword evidence="4" id="KW-1185">Reference proteome</keyword>
<evidence type="ECO:0000313" key="3">
    <source>
        <dbReference type="EMBL" id="KAG0016228.1"/>
    </source>
</evidence>
<protein>
    <submittedName>
        <fullName evidence="3">Uncharacterized protein</fullName>
    </submittedName>
</protein>
<reference evidence="3" key="1">
    <citation type="journal article" date="2020" name="Fungal Divers.">
        <title>Resolving the Mortierellaceae phylogeny through synthesis of multi-gene phylogenetics and phylogenomics.</title>
        <authorList>
            <person name="Vandepol N."/>
            <person name="Liber J."/>
            <person name="Desiro A."/>
            <person name="Na H."/>
            <person name="Kennedy M."/>
            <person name="Barry K."/>
            <person name="Grigoriev I.V."/>
            <person name="Miller A.N."/>
            <person name="O'Donnell K."/>
            <person name="Stajich J.E."/>
            <person name="Bonito G."/>
        </authorList>
    </citation>
    <scope>NUCLEOTIDE SEQUENCE</scope>
    <source>
        <strain evidence="3">NRRL 2769</strain>
    </source>
</reference>
<evidence type="ECO:0000256" key="2">
    <source>
        <dbReference type="SAM" id="SignalP"/>
    </source>
</evidence>
<feature type="region of interest" description="Disordered" evidence="1">
    <location>
        <begin position="124"/>
        <end position="280"/>
    </location>
</feature>
<gene>
    <name evidence="3" type="ORF">BGZ80_009351</name>
</gene>
<evidence type="ECO:0000313" key="4">
    <source>
        <dbReference type="Proteomes" id="UP000703661"/>
    </source>
</evidence>
<accession>A0A9P6T158</accession>
<feature type="compositionally biased region" description="Acidic residues" evidence="1">
    <location>
        <begin position="236"/>
        <end position="260"/>
    </location>
</feature>
<organism evidence="3 4">
    <name type="scientific">Entomortierella chlamydospora</name>
    <dbReference type="NCBI Taxonomy" id="101097"/>
    <lineage>
        <taxon>Eukaryota</taxon>
        <taxon>Fungi</taxon>
        <taxon>Fungi incertae sedis</taxon>
        <taxon>Mucoromycota</taxon>
        <taxon>Mortierellomycotina</taxon>
        <taxon>Mortierellomycetes</taxon>
        <taxon>Mortierellales</taxon>
        <taxon>Mortierellaceae</taxon>
        <taxon>Entomortierella</taxon>
    </lineage>
</organism>
<keyword evidence="2" id="KW-0732">Signal</keyword>